<gene>
    <name evidence="5" type="ORF">PBS003_LOCUS4637</name>
    <name evidence="6" type="ORF">PBS003_LOCUS4654</name>
</gene>
<evidence type="ECO:0000256" key="2">
    <source>
        <dbReference type="ARBA" id="ARBA00022884"/>
    </source>
</evidence>
<dbReference type="GO" id="GO:0051028">
    <property type="term" value="P:mRNA transport"/>
    <property type="evidence" value="ECO:0007669"/>
    <property type="project" value="TreeGrafter"/>
</dbReference>
<dbReference type="AlphaFoldDB" id="A0AAU9L9Z5"/>
<feature type="region of interest" description="Disordered" evidence="3">
    <location>
        <begin position="177"/>
        <end position="221"/>
    </location>
</feature>
<dbReference type="GO" id="GO:0005737">
    <property type="term" value="C:cytoplasm"/>
    <property type="evidence" value="ECO:0007669"/>
    <property type="project" value="TreeGrafter"/>
</dbReference>
<dbReference type="InterPro" id="IPR038294">
    <property type="entry name" value="SLBP_RNA_bind_sf"/>
</dbReference>
<dbReference type="InterPro" id="IPR029344">
    <property type="entry name" value="SLBP_RNA_bind"/>
</dbReference>
<dbReference type="EMBL" id="CAKKTJ010000201">
    <property type="protein sequence ID" value="CAH0477913.1"/>
    <property type="molecule type" value="Genomic_DNA"/>
</dbReference>
<evidence type="ECO:0000259" key="4">
    <source>
        <dbReference type="Pfam" id="PF15247"/>
    </source>
</evidence>
<feature type="compositionally biased region" description="Polar residues" evidence="3">
    <location>
        <begin position="193"/>
        <end position="202"/>
    </location>
</feature>
<feature type="domain" description="Histone RNA hairpin-binding protein RNA-binding" evidence="4">
    <location>
        <begin position="58"/>
        <end position="127"/>
    </location>
</feature>
<keyword evidence="2" id="KW-0694">RNA-binding</keyword>
<evidence type="ECO:0000313" key="5">
    <source>
        <dbReference type="EMBL" id="CAH0477913.1"/>
    </source>
</evidence>
<dbReference type="InterPro" id="IPR026502">
    <property type="entry name" value="SLBP1/SLBP2"/>
</dbReference>
<evidence type="ECO:0000313" key="7">
    <source>
        <dbReference type="Proteomes" id="UP001160483"/>
    </source>
</evidence>
<dbReference type="Proteomes" id="UP001160483">
    <property type="component" value="Unassembled WGS sequence"/>
</dbReference>
<feature type="compositionally biased region" description="Acidic residues" evidence="3">
    <location>
        <begin position="206"/>
        <end position="221"/>
    </location>
</feature>
<name>A0AAU9L9Z5_9STRA</name>
<evidence type="ECO:0000313" key="6">
    <source>
        <dbReference type="EMBL" id="CAH0477933.1"/>
    </source>
</evidence>
<dbReference type="GO" id="GO:0003729">
    <property type="term" value="F:mRNA binding"/>
    <property type="evidence" value="ECO:0007669"/>
    <property type="project" value="InterPro"/>
</dbReference>
<dbReference type="EMBL" id="CAKKTJ010000201">
    <property type="protein sequence ID" value="CAH0477933.1"/>
    <property type="molecule type" value="Genomic_DNA"/>
</dbReference>
<dbReference type="Pfam" id="PF15247">
    <property type="entry name" value="SLBP_RNA_bind"/>
    <property type="match status" value="1"/>
</dbReference>
<proteinExistence type="inferred from homology"/>
<evidence type="ECO:0000256" key="3">
    <source>
        <dbReference type="SAM" id="MobiDB-lite"/>
    </source>
</evidence>
<dbReference type="Gene3D" id="1.10.8.1120">
    <property type="entry name" value="Histone RNA hairpin-binding protein RNA-binding domain"/>
    <property type="match status" value="1"/>
</dbReference>
<dbReference type="GO" id="GO:0071204">
    <property type="term" value="C:histone pre-mRNA 3'end processing complex"/>
    <property type="evidence" value="ECO:0007669"/>
    <property type="project" value="TreeGrafter"/>
</dbReference>
<dbReference type="GO" id="GO:0006398">
    <property type="term" value="P:mRNA 3'-end processing by stem-loop binding and cleavage"/>
    <property type="evidence" value="ECO:0007669"/>
    <property type="project" value="TreeGrafter"/>
</dbReference>
<protein>
    <recommendedName>
        <fullName evidence="4">Histone RNA hairpin-binding protein RNA-binding domain-containing protein</fullName>
    </recommendedName>
</protein>
<comment type="caution">
    <text evidence="5">The sequence shown here is derived from an EMBL/GenBank/DDBJ whole genome shotgun (WGS) entry which is preliminary data.</text>
</comment>
<comment type="similarity">
    <text evidence="1">Belongs to the SLBP family.</text>
</comment>
<dbReference type="FunFam" id="1.10.8.1120:FF:000001">
    <property type="entry name" value="Histone RNA hairpin-binding protein-like"/>
    <property type="match status" value="1"/>
</dbReference>
<evidence type="ECO:0000256" key="1">
    <source>
        <dbReference type="ARBA" id="ARBA00006151"/>
    </source>
</evidence>
<organism evidence="5 7">
    <name type="scientific">Peronospora belbahrii</name>
    <dbReference type="NCBI Taxonomy" id="622444"/>
    <lineage>
        <taxon>Eukaryota</taxon>
        <taxon>Sar</taxon>
        <taxon>Stramenopiles</taxon>
        <taxon>Oomycota</taxon>
        <taxon>Peronosporomycetes</taxon>
        <taxon>Peronosporales</taxon>
        <taxon>Peronosporaceae</taxon>
        <taxon>Peronospora</taxon>
    </lineage>
</organism>
<dbReference type="PANTHER" id="PTHR17408:SF0">
    <property type="entry name" value="HISTONE RNA HAIRPIN-BINDING PROTEIN"/>
    <property type="match status" value="1"/>
</dbReference>
<dbReference type="GO" id="GO:0071207">
    <property type="term" value="F:histone pre-mRNA stem-loop binding"/>
    <property type="evidence" value="ECO:0007669"/>
    <property type="project" value="TreeGrafter"/>
</dbReference>
<accession>A0AAU9L9Z5</accession>
<reference evidence="5" key="1">
    <citation type="submission" date="2021-11" db="EMBL/GenBank/DDBJ databases">
        <authorList>
            <person name="Islam A."/>
            <person name="Islam S."/>
            <person name="Flora M.S."/>
            <person name="Rahman M."/>
            <person name="Ziaur R.M."/>
            <person name="Epstein J.H."/>
            <person name="Hassan M."/>
            <person name="Klassen M."/>
            <person name="Woodard K."/>
            <person name="Webb A."/>
            <person name="Webby R.J."/>
            <person name="El Zowalaty M.E."/>
        </authorList>
    </citation>
    <scope>NUCLEOTIDE SEQUENCE</scope>
    <source>
        <strain evidence="5">Pbs3</strain>
    </source>
</reference>
<dbReference type="PANTHER" id="PTHR17408">
    <property type="entry name" value="HISTONE RNA HAIRPIN-BINDING PROTEIN"/>
    <property type="match status" value="1"/>
</dbReference>
<sequence length="221" mass="24894">MKRRADIINGGDSGYRDCNSIQSTNERDYKRMHYVEERTNDIGIAIATVKTLADEKETDPHRLAQRQKQIDYGKNTIGYDRYCAQVPRRQRHPKQHPMTPDKTMRIGKKGFDGIIRKWRQALHKYDPPELAEATKAMTTDNQNIVTGDAVAKNVNGGATKSVKLKEGAAMTSACAATTTLSKSDEKTAVRPESNFTGSTRSIYENFNEDNFDDDESDDDLL</sequence>